<sequence length="316" mass="36468">MEDLNINENESVMGIGVRWTKTSHETHKQEESVIDIPESIRANLRNLHALYLYGLPAKLDGNNKVIRKSITYQKSWPSAWHVFDDEMKNRIKTVGIALEIDSQFMLINCNLEGFGRFLYPETQIDTLFNQWVDIGVYDFLNLSDLQRYKNRRKKLGANVNIISMSQVNIGILRAWTYLENCIIRITSSWERLTKYALPAYFGLIPPKKDSEWKTLFDESIPTKIKGNDNQCYFFDAFNKIRIAYIGKTSELKVLRNALIHELSPRPIGAISTSANQPHTLDGLHKLVVVEHDKFREALLLFAGIIRSKTSENQFVD</sequence>
<organism evidence="1 2">
    <name type="scientific">Herpetosiphon aurantiacus (strain ATCC 23779 / DSM 785 / 114-95)</name>
    <dbReference type="NCBI Taxonomy" id="316274"/>
    <lineage>
        <taxon>Bacteria</taxon>
        <taxon>Bacillati</taxon>
        <taxon>Chloroflexota</taxon>
        <taxon>Chloroflexia</taxon>
        <taxon>Herpetosiphonales</taxon>
        <taxon>Herpetosiphonaceae</taxon>
        <taxon>Herpetosiphon</taxon>
    </lineage>
</organism>
<dbReference type="Proteomes" id="UP000000787">
    <property type="component" value="Chromosome"/>
</dbReference>
<gene>
    <name evidence="1" type="ordered locus">Haur_1366</name>
</gene>
<dbReference type="HOGENOM" id="CLU_879335_0_0_0"/>
<dbReference type="BioCyc" id="HAUR316274:GHYA-1387-MONOMER"/>
<protein>
    <submittedName>
        <fullName evidence="1">Uncharacterized protein</fullName>
    </submittedName>
</protein>
<keyword evidence="2" id="KW-1185">Reference proteome</keyword>
<dbReference type="EMBL" id="CP000875">
    <property type="protein sequence ID" value="ABX04011.1"/>
    <property type="molecule type" value="Genomic_DNA"/>
</dbReference>
<dbReference type="KEGG" id="hau:Haur_1366"/>
<accession>A9B2G6</accession>
<proteinExistence type="predicted"/>
<evidence type="ECO:0000313" key="2">
    <source>
        <dbReference type="Proteomes" id="UP000000787"/>
    </source>
</evidence>
<name>A9B2G6_HERA2</name>
<dbReference type="AlphaFoldDB" id="A9B2G6"/>
<evidence type="ECO:0000313" key="1">
    <source>
        <dbReference type="EMBL" id="ABX04011.1"/>
    </source>
</evidence>
<reference evidence="1 2" key="1">
    <citation type="journal article" date="2011" name="Stand. Genomic Sci.">
        <title>Complete genome sequence of the filamentous gliding predatory bacterium Herpetosiphon aurantiacus type strain (114-95(T)).</title>
        <authorList>
            <person name="Kiss H."/>
            <person name="Nett M."/>
            <person name="Domin N."/>
            <person name="Martin K."/>
            <person name="Maresca J.A."/>
            <person name="Copeland A."/>
            <person name="Lapidus A."/>
            <person name="Lucas S."/>
            <person name="Berry K.W."/>
            <person name="Glavina Del Rio T."/>
            <person name="Dalin E."/>
            <person name="Tice H."/>
            <person name="Pitluck S."/>
            <person name="Richardson P."/>
            <person name="Bruce D."/>
            <person name="Goodwin L."/>
            <person name="Han C."/>
            <person name="Detter J.C."/>
            <person name="Schmutz J."/>
            <person name="Brettin T."/>
            <person name="Land M."/>
            <person name="Hauser L."/>
            <person name="Kyrpides N.C."/>
            <person name="Ivanova N."/>
            <person name="Goker M."/>
            <person name="Woyke T."/>
            <person name="Klenk H.P."/>
            <person name="Bryant D.A."/>
        </authorList>
    </citation>
    <scope>NUCLEOTIDE SEQUENCE [LARGE SCALE GENOMIC DNA]</scope>
    <source>
        <strain evidence="2">ATCC 23779 / DSM 785 / 114-95</strain>
    </source>
</reference>
<dbReference type="InParanoid" id="A9B2G6"/>